<dbReference type="InterPro" id="IPR014722">
    <property type="entry name" value="Rib_uL2_dom2"/>
</dbReference>
<evidence type="ECO:0000256" key="10">
    <source>
        <dbReference type="ARBA" id="ARBA00022771"/>
    </source>
</evidence>
<dbReference type="SMART" id="SM01117">
    <property type="entry name" value="Cyt-b5"/>
    <property type="match status" value="1"/>
</dbReference>
<dbReference type="CDD" id="cd08664">
    <property type="entry name" value="APC10-HERC2"/>
    <property type="match status" value="1"/>
</dbReference>
<dbReference type="GO" id="GO:0016567">
    <property type="term" value="P:protein ubiquitination"/>
    <property type="evidence" value="ECO:0007669"/>
    <property type="project" value="UniProtKB-UniPathway"/>
</dbReference>
<feature type="region of interest" description="Disordered" evidence="13">
    <location>
        <begin position="3109"/>
        <end position="3135"/>
    </location>
</feature>
<evidence type="ECO:0000256" key="6">
    <source>
        <dbReference type="ARBA" id="ARBA00022553"/>
    </source>
</evidence>
<dbReference type="Gene3D" id="3.30.2160.10">
    <property type="entry name" value="Hect, E3 ligase catalytic domain"/>
    <property type="match status" value="1"/>
</dbReference>
<dbReference type="FunFam" id="3.30.2410.10:FF:000006">
    <property type="entry name" value="probable E3 ubiquitin-protein ligase HERC1 isoform X2"/>
    <property type="match status" value="1"/>
</dbReference>
<evidence type="ECO:0000256" key="7">
    <source>
        <dbReference type="ARBA" id="ARBA00022679"/>
    </source>
</evidence>
<dbReference type="InterPro" id="IPR058923">
    <property type="entry name" value="RCC1-like_dom"/>
</dbReference>
<feature type="region of interest" description="Disordered" evidence="13">
    <location>
        <begin position="782"/>
        <end position="813"/>
    </location>
</feature>
<dbReference type="InterPro" id="IPR043145">
    <property type="entry name" value="Znf_ZZ_sf"/>
</dbReference>
<evidence type="ECO:0000313" key="15">
    <source>
        <dbReference type="Proteomes" id="UP000749559"/>
    </source>
</evidence>
<dbReference type="PROSITE" id="PS50135">
    <property type="entry name" value="ZF_ZZ_2"/>
    <property type="match status" value="1"/>
</dbReference>
<evidence type="ECO:0000256" key="12">
    <source>
        <dbReference type="ARBA" id="ARBA00022833"/>
    </source>
</evidence>
<dbReference type="FunFam" id="2.30.30.30:FF:000015">
    <property type="entry name" value="E3 ubiquitin-protein ligase HERC2"/>
    <property type="match status" value="1"/>
</dbReference>
<feature type="compositionally biased region" description="Polar residues" evidence="13">
    <location>
        <begin position="1850"/>
        <end position="1866"/>
    </location>
</feature>
<name>A0A8J1XL46_OWEFU</name>
<dbReference type="Pfam" id="PF00415">
    <property type="entry name" value="RCC1"/>
    <property type="match status" value="7"/>
</dbReference>
<dbReference type="FunFam" id="2.130.10.30:FF:000004">
    <property type="entry name" value="E3 ubiquitin-protein ligase HERC2 isoform X2"/>
    <property type="match status" value="1"/>
</dbReference>
<dbReference type="Pfam" id="PF11515">
    <property type="entry name" value="Cul7"/>
    <property type="match status" value="1"/>
</dbReference>
<dbReference type="Gene3D" id="2.30.30.40">
    <property type="entry name" value="SH3 Domains"/>
    <property type="match status" value="1"/>
</dbReference>
<dbReference type="InterPro" id="IPR037976">
    <property type="entry name" value="HERC2_APC10"/>
</dbReference>
<dbReference type="SUPFAM" id="SSF63748">
    <property type="entry name" value="Tudor/PWWP/MBT"/>
    <property type="match status" value="1"/>
</dbReference>
<feature type="compositionally biased region" description="Polar residues" evidence="13">
    <location>
        <begin position="1831"/>
        <end position="1840"/>
    </location>
</feature>
<dbReference type="PROSITE" id="PS51416">
    <property type="entry name" value="MIB_HERC2"/>
    <property type="match status" value="1"/>
</dbReference>
<keyword evidence="5" id="KW-0963">Cytoplasm</keyword>
<dbReference type="Gene3D" id="3.10.120.10">
    <property type="entry name" value="Cytochrome b5-like heme/steroid binding domain"/>
    <property type="match status" value="1"/>
</dbReference>
<dbReference type="InterPro" id="IPR021097">
    <property type="entry name" value="CPH_domain"/>
</dbReference>
<feature type="region of interest" description="Disordered" evidence="13">
    <location>
        <begin position="1021"/>
        <end position="1055"/>
    </location>
</feature>
<keyword evidence="8" id="KW-0479">Metal-binding</keyword>
<dbReference type="InterPro" id="IPR006624">
    <property type="entry name" value="Beta-propeller_rpt_TECPR"/>
</dbReference>
<dbReference type="InterPro" id="IPR000408">
    <property type="entry name" value="Reg_chr_condens"/>
</dbReference>
<comment type="subcellular location">
    <subcellularLocation>
        <location evidence="2">Cytoplasm</location>
    </subcellularLocation>
</comment>
<dbReference type="Gene3D" id="2.60.120.260">
    <property type="entry name" value="Galactose-binding domain-like"/>
    <property type="match status" value="1"/>
</dbReference>
<feature type="compositionally biased region" description="Low complexity" evidence="13">
    <location>
        <begin position="791"/>
        <end position="812"/>
    </location>
</feature>
<feature type="region of interest" description="Disordered" evidence="13">
    <location>
        <begin position="2159"/>
        <end position="2200"/>
    </location>
</feature>
<dbReference type="PROSITE" id="PS50237">
    <property type="entry name" value="HECT"/>
    <property type="match status" value="1"/>
</dbReference>
<evidence type="ECO:0000256" key="11">
    <source>
        <dbReference type="ARBA" id="ARBA00022786"/>
    </source>
</evidence>
<sequence length="4519" mass="495726">DGELYTWGKGNYGRLGLGCSDDRMVPMLVETLKGHTIIDVSCGSGDAQTLAVSEAGNIYSWGDGDYGKLGRGGSDGCRIPKMIDSLQGTEFKRVFCGAQFSLALTKSGQLYSWGKGDNHRLGQGTMDHIRRPKLLDTLLGKKVINVAVGTMHSFIITEDNEVFTWGKNDHGQQGDSTVNYRPEPQPLVQMEGKQIIGAACGPAQSFVWTSNGRWNINPRVPFVVDICRATFEQLDELLGEVAEDLDGRLDWPPPQEKECMTVAALNLLNLQMFAAINQNESLDHLGLSPGGALVTSLRQRVVTLASNSGVLRTIQFAAQNVLKHGWSLLLPTPEERAKALSSLLPSTVSRDVTGLSAGQRFMTNLLVSSLMADGGLETALETTIRLETQGIEEKQNKRCASESDLVGEATNDIKTQDAILEVEIQNEAQHTIPLLQLVQQLLRNSSAYTYQKLNELSKDLNIKKEGSESCEATSVDLLLRFQRLLVAKIFQAESSSQEATTPTVETDSELLGAGILLKKYTMLMCAHVTDILPLATSLASYSSKHFSLVSQTISEDVAGLLLPELITSLVLLQVNTPRVLQDSNAVPTLEVLLDVLDKFNRLAPGKDRDDCEELAWPGIWGNLLEKYTHKSTDEVMQIRKADLENHCKDGGLWVVIHGRVYDIQDFKSNAPCGAEVLLDYAAKDATEVFEQVFHTDKARAMMNNYYIGNYLDPDHDVVQTTDTSTAGSPLIDTERTLALLLGLHASYQARSTPLSHDELEYKHWLESDFCQGGLQILQPQNPYEEEKGESRTPSSCTTTPGTTPTSETKTPPQHIDKEKLFDRQASQCDVSRPFLQALLESQLTDHSVRTFLSYVQRYCKNHYLVTPIDFPQDHPVEEVGRLLLAVLLKHNDLGHVALSLAEHGVGEANKYGVPRSIAEICKVVHQAKRALIKMHQDLSRSYKEVCAPVIERCMFLFNELRPAVGNDMNAISRSRLLRSTSRWRDVTRRLIEKKIRPKLEAERHLSSEASGCAFSEEVITHDAPEINNDEENEAKRGTPQEDTADAGNNEGQQDEVKVYGKQINRLSESNEEQELSESWTQVTNIVSNDKGFKWLKQRLTGATANTAMMTKIIDFVMFEGPLDIEKLRRSLHCQVERAELRLKGIQNILTLVHKDHLIPSVKYAMLCGWQGLLTVGTKLTEPLPHCLTNIGLIPPCDKILIEMMYCELSKWCISTLRSCILEAEMFFKSKGINPSSQGQDNSKDDLSIGTLPVGRFMLSVLGMLTSEHHGNSISLILNSGLLALTQSILRLTGPDPNGYTTENIHTVHAVLEEPRHKKEPQTVPISGPELAAMMKIGTRVMRGVDWKWGDQDGTQPSLGRVIGELGEDGWIRVEWDTGSTNSYRMGKEGKYDLRLAEAPSIAEHDEDDSDEEDSFNNNANQEELVHPTAMIRQGTLQLLSTLSVCTGIYAEQTQPEAISALCGLLRTLVDAGTNKSNSANTLSRSIAKEQYYVWATLGFIKSIATRPGICRALSTPQWIDLLLNTLSHQTGNNIGGHNLPREILTIHLLQAILPSWDVTIDSERMDGLVTKLFEILGHVLLSCNSDPTLVPIDSPKRSSRRRAPVSISASYSSTLAEELVTLLRKIHVLDSWNTIINNHITGTLSLIADMVVEKSNTLQLDDITVQPNQAKVAAILALIGGIDTRARLGGVVSADDDGTIGTIAKISPRGKITVQCHETNSMKVYRLPDITPVPGEQFCVEKLVLNDRVLELWASLVSLAGAGFKVEKDKDRNAKGAISKVDKSDTDNIDNSLLRRQQIRLGLLKASRVLFSNQDNLRHILKQYVNTDTVSTDSVPQDLSNKPKDLPLNVNDSCSTSTSPDVNNQIDGAVVDKNIPAVEPTSTPVQIEMEDLVLQIPESDDEPIEVSSSTENSTKEDGALPDKEIDVQKESETQSENDAQKENVKHKENDSQKETGAPHKSVSFAEPETTKKVLSDIPGQEVTSSQEEEGQSEAGTMMTLLQQLMHAATQPSPVKAIFSREELESASLAICQYLTACGNNPHPHPHPPVQSSHIITNTIAQASANDINEQIAAAFTAPPAVPARVRLTQKQKKVKATPLPPVPVVAQLIEMGFVRKKVEHAVVELGGSIEPGSDTPSIEALVGWLLEHANHDTLTPELVDSEDSLSNSEDDSSEDFDNNEDILDDTSTDSSDGSDDDDFNFEQPCNAIQSWADVLSQPDAGGMVFKKRGDFMNNDDYAIYVRDKIQVGMTVRCCRSYEEVHEGDIGKVIKLDRDGLHDLNIQASWQRKGGSYWVRYIHVELLGFTSATAATTGGQQIKNGDRVRVKPSVCTPKYMWGSVTHRSIGTVTAISPNGKDVTVDFPQQTHWTGLLCEMELVPSTHTKITCDGCQAYPIIGPRYKCRTCADFDYCESCFKNERTHKHPFVRYTDPMSLPVSVGRPGRSKKPKAVHIANAALIEDWHRCVKQLTVSSRESQAHRLIDGTGGFWQSSGSQGKHWIRLEMQPDVIIQQLFMRIEPSDSSYMPSLVIVSGGDSEKHLKELKCVNIENTETLVTLLGDMSEYFRYIDISIRQCKSSGIDCKVHGLSVIGRVKAEDDDTASAFSFLASDNEEEEEKTVTSNVQKKSGKVAGSKEIQTHVFVWGLNDKDQLGGPKGSKIKVPVLNDTLSSLKCVQIAGGSKSLFCVTQDGKLYACGEATNGRLGLGISTGNISVPRQITSLSQYVVKKVAVHSGGRHAMVLTVDGKVFSWGEGDDGKLGHFSRMNCDKPRLIEALRSKRVRDISCGSSHSAAIISNGELYTWGLGEYGRLGHGDNTTQLRPKLVKDLVGKRVIQVACGSRDAQTIALVDDGTLYSWGDGDFGKLGRGGSEGCNRPHPVERLQGLGVIQIECGAQFTLALTKSGHVWTWGKGDYFRLGHGTDAHVRKPQLVESLKGKKIIHVAVGALHCLAVSDTGQVYAWGDNDHGQQGNGSTTVNRKPALVQNLEGYKITRVACGSSHSVCWSTTNLSSPKSHEPVLFSTSRDPLGGSILGLHETGVEDTIVTPAGQTTSTIKTPRPSLAKIVLSLDSNASKQQALVHILTALQIIYARDAVVGSLVNNTEVVSVADSHIQSTTPPPISPIASPSHESTDGQIGSTNQMADSSDVLTAVHDHPHSSVHDLMSASQLSAMTSSGHESISSSMISMHSLARISPATSIIAETITSAEQVTSSTDAETPITIQDLDEFTKSLSADDARILVDLLKLAVASRAGILGKEALAHSLTALGKTYPQVAEMLLELCVTELEDVASDTESGRNVAQPVIQESSHPYIDDESKSGQVKIPGAEGLRVEFDRQCSTERRHDPLTIMDASGRTISVRSGRDWNDWSQELRISGEELKWKFTSDGSVNGWGWRFTVYPIMPSEAPMDMLSDRTVLSRPSIELVTCLLDFKLDVTSDRNIVPRLGAALAACAQLSTLSALQRMWALQKLRKLMMTTLGAALNISQLVSPQCELSLEPRYTMSLSGTALDSLVKSLPQALQRQFDYEDPIVRSGKHLMHSPFFKVLVALACDLGLDGLPVCMEAHKWAWFRRYCSAARVAKSIENRSALPQAFCEEVNKKVHEILAEGESLDSQHALHTVFTQEMDEQLLLWLNRRPDDWTLSWGGSGQIWGWGHNHRGQLGGIEGAKVKIPLSCDALTALRPVQLIGGEQTLFGVTGEGKVYATGYGAGGRLGIGGAESVAQPTLLESIQHVFIKKVAVNSGGKHCLALSSEGEVYSWGEAEDGKLGHGNRSPCDRPRVIESLRGKEIVGIAAGGAHNACITASGELYTWGKGRYGRLGHGDSEDQAKPKLVESLKGYRVIDVACGSGDAQSLCITDNDCVWSWGDGDYGKLGRGGSDGCKVPTKVDVLMGVGVIKVECGSQFSTALTKAGEVYTWGKGDYHRLGHGTDEHVRRPRKVSGLQGKKVVSISCGSLHCVACTDKGEVYTWGDNDEGQLGDGTTNAIQRPRLVANLQGKKINRVACGSAHSLAWSTNKPINASKLPTDIPMEYNQLHAVTINVLRNRLVLLHYFSDLFCPSIPMFDLQDGTEDVNISGNLMGPDSLRGVLVSSAKEAAFRKVVQATMIRDRQHGPVIEINRIQVKRSRSKGGLAGPDGIKSVFGQVCAKMSAFSNDSLMLPHRVWKVKFIGESVDDCGGGYSESIAEMCEELQNGSTPLLIVTPNGRDESGANRDCHLLNPAVKSANHQNMFRFLGILLGIAIRTGSPLSLNLAEPVWKQLAGMPLNVTDLTEIDKDYVPGLMCIKDMDSEGLHAADLPFSTPSAAGHEVQLSSKYTKITLENRQEYIRLALNYRLHEFDEQIQWAREGMARVIPVPLLSLFTGFELETMVCGSPDIPLNLLKSVATYKGIDANAPLIQWFWEVMEEFTNTERSLFLRFVWGRTRLPRTIADFRGRDFVLQVLDKYNPPDHFLPESYTCFFLLKMPRYSAKIVLKEKLKYAIHFCKSIDTDDYARIALSGEPIENDSSDDTEPDMDFIESDGEIVW</sequence>
<dbReference type="SMART" id="SM00706">
    <property type="entry name" value="TECPR"/>
    <property type="match status" value="5"/>
</dbReference>
<dbReference type="SMART" id="SM00119">
    <property type="entry name" value="HECTc"/>
    <property type="match status" value="1"/>
</dbReference>
<keyword evidence="12" id="KW-0862">Zinc</keyword>
<dbReference type="PROSITE" id="PS50255">
    <property type="entry name" value="CYTOCHROME_B5_2"/>
    <property type="match status" value="1"/>
</dbReference>
<keyword evidence="10" id="KW-0863">Zinc-finger</keyword>
<dbReference type="PROSITE" id="PS00626">
    <property type="entry name" value="RCC1_2"/>
    <property type="match status" value="1"/>
</dbReference>
<dbReference type="CDD" id="cd00078">
    <property type="entry name" value="HECTc"/>
    <property type="match status" value="1"/>
</dbReference>
<dbReference type="SMART" id="SM01337">
    <property type="entry name" value="APC10"/>
    <property type="match status" value="1"/>
</dbReference>
<dbReference type="InterPro" id="IPR035983">
    <property type="entry name" value="Hect_E3_ubiquitin_ligase"/>
</dbReference>
<evidence type="ECO:0000313" key="14">
    <source>
        <dbReference type="EMBL" id="CAH1776574.1"/>
    </source>
</evidence>
<evidence type="ECO:0000256" key="2">
    <source>
        <dbReference type="ARBA" id="ARBA00004496"/>
    </source>
</evidence>
<dbReference type="PANTHER" id="PTHR22872">
    <property type="entry name" value="BTK-BINDING PROTEIN-RELATED"/>
    <property type="match status" value="1"/>
</dbReference>
<dbReference type="SMART" id="SM00291">
    <property type="entry name" value="ZnF_ZZ"/>
    <property type="match status" value="1"/>
</dbReference>
<evidence type="ECO:0000256" key="13">
    <source>
        <dbReference type="SAM" id="MobiDB-lite"/>
    </source>
</evidence>
<comment type="caution">
    <text evidence="14">The sequence shown here is derived from an EMBL/GenBank/DDBJ whole genome shotgun (WGS) entry which is preliminary data.</text>
</comment>
<evidence type="ECO:0000256" key="5">
    <source>
        <dbReference type="ARBA" id="ARBA00022490"/>
    </source>
</evidence>
<dbReference type="SUPFAM" id="SSF49785">
    <property type="entry name" value="Galactose-binding domain-like"/>
    <property type="match status" value="1"/>
</dbReference>
<keyword evidence="6" id="KW-0597">Phosphoprotein</keyword>
<gene>
    <name evidence="14" type="ORF">OFUS_LOCUS3732</name>
</gene>
<dbReference type="Gene3D" id="3.90.1750.10">
    <property type="entry name" value="Hect, E3 ligase catalytic domains"/>
    <property type="match status" value="1"/>
</dbReference>
<dbReference type="FunFam" id="2.130.10.30:FF:000003">
    <property type="entry name" value="E3 ubiquitin-protein ligase HERC2 isoform X1"/>
    <property type="match status" value="1"/>
</dbReference>
<dbReference type="EC" id="2.3.2.26" evidence="4"/>
<dbReference type="SUPFAM" id="SSF50985">
    <property type="entry name" value="RCC1/BLIP-II"/>
    <property type="match status" value="3"/>
</dbReference>
<evidence type="ECO:0000256" key="8">
    <source>
        <dbReference type="ARBA" id="ARBA00022723"/>
    </source>
</evidence>
<dbReference type="Gene3D" id="2.30.30.30">
    <property type="match status" value="1"/>
</dbReference>
<proteinExistence type="predicted"/>
<dbReference type="PRINTS" id="PR00633">
    <property type="entry name" value="RCCNDNSATION"/>
</dbReference>
<feature type="region of interest" description="Disordered" evidence="13">
    <location>
        <begin position="1898"/>
        <end position="1992"/>
    </location>
</feature>
<dbReference type="PROSITE" id="PS50012">
    <property type="entry name" value="RCC1_3"/>
    <property type="match status" value="18"/>
</dbReference>
<dbReference type="Pfam" id="PF00632">
    <property type="entry name" value="HECT"/>
    <property type="match status" value="1"/>
</dbReference>
<dbReference type="Gene3D" id="2.130.10.30">
    <property type="entry name" value="Regulator of chromosome condensation 1/beta-lactamase-inhibitor protein II"/>
    <property type="match status" value="3"/>
</dbReference>
<comment type="catalytic activity">
    <reaction evidence="1">
        <text>S-ubiquitinyl-[E2 ubiquitin-conjugating enzyme]-L-cysteine + [acceptor protein]-L-lysine = [E2 ubiquitin-conjugating enzyme]-L-cysteine + N(6)-ubiquitinyl-[acceptor protein]-L-lysine.</text>
        <dbReference type="EC" id="2.3.2.26"/>
    </reaction>
</comment>
<keyword evidence="15" id="KW-1185">Reference proteome</keyword>
<dbReference type="Pfam" id="PF03256">
    <property type="entry name" value="ANAPC10"/>
    <property type="match status" value="1"/>
</dbReference>
<dbReference type="FunFam" id="3.30.2160.10:FF:000010">
    <property type="entry name" value="E3 ubiquitin-protein ligase HERC2 isoform X2"/>
    <property type="match status" value="1"/>
</dbReference>
<evidence type="ECO:0000256" key="4">
    <source>
        <dbReference type="ARBA" id="ARBA00012485"/>
    </source>
</evidence>
<protein>
    <recommendedName>
        <fullName evidence="4">HECT-type E3 ubiquitin transferase</fullName>
        <ecNumber evidence="4">2.3.2.26</ecNumber>
    </recommendedName>
</protein>
<keyword evidence="9" id="KW-0677">Repeat</keyword>
<dbReference type="EMBL" id="CAIIXF020000002">
    <property type="protein sequence ID" value="CAH1776574.1"/>
    <property type="molecule type" value="Genomic_DNA"/>
</dbReference>
<dbReference type="Gene3D" id="3.30.2410.10">
    <property type="entry name" value="Hect, E3 ligase catalytic domain"/>
    <property type="match status" value="1"/>
</dbReference>
<dbReference type="Pfam" id="PF25390">
    <property type="entry name" value="WD40_RLD"/>
    <property type="match status" value="2"/>
</dbReference>
<dbReference type="Pfam" id="PF06701">
    <property type="entry name" value="MIB_HERC2"/>
    <property type="match status" value="1"/>
</dbReference>
<dbReference type="OrthoDB" id="239701at2759"/>
<dbReference type="InterPro" id="IPR036400">
    <property type="entry name" value="Cyt_B5-like_heme/steroid_sf"/>
</dbReference>
<dbReference type="SUPFAM" id="SSF55856">
    <property type="entry name" value="Cytochrome b5-like heme/steroid binding domain"/>
    <property type="match status" value="1"/>
</dbReference>
<accession>A0A8J1XL46</accession>
<comment type="pathway">
    <text evidence="3">Protein modification; protein ubiquitination.</text>
</comment>
<dbReference type="Pfam" id="PF00569">
    <property type="entry name" value="ZZ"/>
    <property type="match status" value="1"/>
</dbReference>
<evidence type="ECO:0000256" key="3">
    <source>
        <dbReference type="ARBA" id="ARBA00004906"/>
    </source>
</evidence>
<keyword evidence="11" id="KW-0833">Ubl conjugation pathway</keyword>
<dbReference type="InterPro" id="IPR004939">
    <property type="entry name" value="APC_su10/DOC_dom"/>
</dbReference>
<evidence type="ECO:0000256" key="9">
    <source>
        <dbReference type="ARBA" id="ARBA00022737"/>
    </source>
</evidence>
<dbReference type="PROSITE" id="PS51284">
    <property type="entry name" value="DOC"/>
    <property type="match status" value="1"/>
</dbReference>
<dbReference type="GO" id="GO:0008270">
    <property type="term" value="F:zinc ion binding"/>
    <property type="evidence" value="ECO:0007669"/>
    <property type="project" value="UniProtKB-KW"/>
</dbReference>
<dbReference type="InterPro" id="IPR008979">
    <property type="entry name" value="Galactose-bd-like_sf"/>
</dbReference>
<dbReference type="SUPFAM" id="SSF56204">
    <property type="entry name" value="Hect, E3 ligase catalytic domain"/>
    <property type="match status" value="1"/>
</dbReference>
<dbReference type="Gene3D" id="3.30.60.90">
    <property type="match status" value="1"/>
</dbReference>
<dbReference type="GO" id="GO:0005737">
    <property type="term" value="C:cytoplasm"/>
    <property type="evidence" value="ECO:0007669"/>
    <property type="project" value="UniProtKB-SubCell"/>
</dbReference>
<evidence type="ECO:0000256" key="1">
    <source>
        <dbReference type="ARBA" id="ARBA00000885"/>
    </source>
</evidence>
<dbReference type="SUPFAM" id="SSF159034">
    <property type="entry name" value="Mib/herc2 domain-like"/>
    <property type="match status" value="1"/>
</dbReference>
<dbReference type="Proteomes" id="UP000749559">
    <property type="component" value="Unassembled WGS sequence"/>
</dbReference>
<dbReference type="UniPathway" id="UPA00143"/>
<keyword evidence="7" id="KW-0808">Transferase</keyword>
<dbReference type="SUPFAM" id="SSF57850">
    <property type="entry name" value="RING/U-box"/>
    <property type="match status" value="1"/>
</dbReference>
<dbReference type="Pfam" id="PF00173">
    <property type="entry name" value="Cyt-b5"/>
    <property type="match status" value="1"/>
</dbReference>
<dbReference type="FunFam" id="2.30.30.40:FF:000074">
    <property type="entry name" value="E3 ubiquitin-protein ligase HERC2 isoform X1"/>
    <property type="match status" value="1"/>
</dbReference>
<dbReference type="InterPro" id="IPR037252">
    <property type="entry name" value="Mib_Herc2_sf"/>
</dbReference>
<dbReference type="InterPro" id="IPR001199">
    <property type="entry name" value="Cyt_B5-like_heme/steroid-bd"/>
</dbReference>
<dbReference type="InterPro" id="IPR009091">
    <property type="entry name" value="RCC1/BLIP-II"/>
</dbReference>
<dbReference type="PANTHER" id="PTHR22872:SF2">
    <property type="entry name" value="INHIBITOR OF BRUTON TYROSINE KINASE"/>
    <property type="match status" value="1"/>
</dbReference>
<dbReference type="InterPro" id="IPR010606">
    <property type="entry name" value="Mib_Herc2"/>
</dbReference>
<dbReference type="GO" id="GO:0061630">
    <property type="term" value="F:ubiquitin protein ligase activity"/>
    <property type="evidence" value="ECO:0007669"/>
    <property type="project" value="UniProtKB-EC"/>
</dbReference>
<organism evidence="14 15">
    <name type="scientific">Owenia fusiformis</name>
    <name type="common">Polychaete worm</name>
    <dbReference type="NCBI Taxonomy" id="6347"/>
    <lineage>
        <taxon>Eukaryota</taxon>
        <taxon>Metazoa</taxon>
        <taxon>Spiralia</taxon>
        <taxon>Lophotrochozoa</taxon>
        <taxon>Annelida</taxon>
        <taxon>Polychaeta</taxon>
        <taxon>Sedentaria</taxon>
        <taxon>Canalipalpata</taxon>
        <taxon>Sabellida</taxon>
        <taxon>Oweniida</taxon>
        <taxon>Oweniidae</taxon>
        <taxon>Owenia</taxon>
    </lineage>
</organism>
<dbReference type="InterPro" id="IPR051625">
    <property type="entry name" value="Signaling_Regulatory_Domain"/>
</dbReference>
<feature type="non-terminal residue" evidence="14">
    <location>
        <position position="4519"/>
    </location>
</feature>
<reference evidence="14" key="1">
    <citation type="submission" date="2022-03" db="EMBL/GenBank/DDBJ databases">
        <authorList>
            <person name="Martin C."/>
        </authorList>
    </citation>
    <scope>NUCLEOTIDE SEQUENCE</scope>
</reference>
<feature type="compositionally biased region" description="Basic and acidic residues" evidence="13">
    <location>
        <begin position="1913"/>
        <end position="1957"/>
    </location>
</feature>
<dbReference type="InterPro" id="IPR000569">
    <property type="entry name" value="HECT_dom"/>
</dbReference>
<dbReference type="InterPro" id="IPR000433">
    <property type="entry name" value="Znf_ZZ"/>
</dbReference>
<feature type="region of interest" description="Disordered" evidence="13">
    <location>
        <begin position="1831"/>
        <end position="1885"/>
    </location>
</feature>